<organism evidence="3 4">
    <name type="scientific">Paraconexibacter algicola</name>
    <dbReference type="NCBI Taxonomy" id="2133960"/>
    <lineage>
        <taxon>Bacteria</taxon>
        <taxon>Bacillati</taxon>
        <taxon>Actinomycetota</taxon>
        <taxon>Thermoleophilia</taxon>
        <taxon>Solirubrobacterales</taxon>
        <taxon>Paraconexibacteraceae</taxon>
        <taxon>Paraconexibacter</taxon>
    </lineage>
</organism>
<evidence type="ECO:0000259" key="2">
    <source>
        <dbReference type="PROSITE" id="PS51729"/>
    </source>
</evidence>
<keyword evidence="4" id="KW-1185">Reference proteome</keyword>
<dbReference type="InterPro" id="IPR016181">
    <property type="entry name" value="Acyl_CoA_acyltransferase"/>
</dbReference>
<dbReference type="PROSITE" id="PS51186">
    <property type="entry name" value="GNAT"/>
    <property type="match status" value="1"/>
</dbReference>
<dbReference type="PANTHER" id="PTHR31435:SF10">
    <property type="entry name" value="BSR4717 PROTEIN"/>
    <property type="match status" value="1"/>
</dbReference>
<evidence type="ECO:0000259" key="1">
    <source>
        <dbReference type="PROSITE" id="PS51186"/>
    </source>
</evidence>
<dbReference type="RefSeq" id="WP_107568368.1">
    <property type="nucleotide sequence ID" value="NZ_PYYB01000001.1"/>
</dbReference>
<dbReference type="Pfam" id="PF14542">
    <property type="entry name" value="Acetyltransf_CG"/>
    <property type="match status" value="1"/>
</dbReference>
<evidence type="ECO:0000313" key="4">
    <source>
        <dbReference type="Proteomes" id="UP000240739"/>
    </source>
</evidence>
<name>A0A2T4UKE3_9ACTN</name>
<dbReference type="PANTHER" id="PTHR31435">
    <property type="entry name" value="PROTEIN NATD1"/>
    <property type="match status" value="1"/>
</dbReference>
<dbReference type="SUPFAM" id="SSF55729">
    <property type="entry name" value="Acyl-CoA N-acyltransferases (Nat)"/>
    <property type="match status" value="1"/>
</dbReference>
<proteinExistence type="predicted"/>
<comment type="caution">
    <text evidence="3">The sequence shown here is derived from an EMBL/GenBank/DDBJ whole genome shotgun (WGS) entry which is preliminary data.</text>
</comment>
<feature type="domain" description="N-acetyltransferase" evidence="2">
    <location>
        <begin position="9"/>
        <end position="96"/>
    </location>
</feature>
<dbReference type="AlphaFoldDB" id="A0A2T4UKE3"/>
<dbReference type="InterPro" id="IPR031165">
    <property type="entry name" value="GNAT_YJDJ"/>
</dbReference>
<dbReference type="Gene3D" id="3.40.630.30">
    <property type="match status" value="1"/>
</dbReference>
<dbReference type="CDD" id="cd04301">
    <property type="entry name" value="NAT_SF"/>
    <property type="match status" value="1"/>
</dbReference>
<gene>
    <name evidence="3" type="ORF">C7Y72_08695</name>
</gene>
<protein>
    <submittedName>
        <fullName evidence="3">GNAT family N-acetyltransferase</fullName>
    </submittedName>
</protein>
<sequence>MAAPTVTQHPDADKPRFEAHVDGRLAGYAEYLVAGVRVVFTHTEVDPAFEGQGVGGALARAALDWVRTTGELEAVPVCPFVAGWIHRHPDYADLVTPALRPQFQR</sequence>
<reference evidence="3 4" key="1">
    <citation type="submission" date="2018-03" db="EMBL/GenBank/DDBJ databases">
        <title>Aquarubrobacter algicola gen. nov., sp. nov., a novel actinobacterium isolated from shallow eutrophic lake during the end of cyanobacterial harmful algal blooms.</title>
        <authorList>
            <person name="Chun S.J."/>
        </authorList>
    </citation>
    <scope>NUCLEOTIDE SEQUENCE [LARGE SCALE GENOMIC DNA]</scope>
    <source>
        <strain evidence="3 4">Seoho-28</strain>
    </source>
</reference>
<evidence type="ECO:0000313" key="3">
    <source>
        <dbReference type="EMBL" id="PTL59724.1"/>
    </source>
</evidence>
<dbReference type="InterPro" id="IPR000182">
    <property type="entry name" value="GNAT_dom"/>
</dbReference>
<dbReference type="Proteomes" id="UP000240739">
    <property type="component" value="Unassembled WGS sequence"/>
</dbReference>
<accession>A0A2T4UKE3</accession>
<dbReference type="GO" id="GO:0016747">
    <property type="term" value="F:acyltransferase activity, transferring groups other than amino-acyl groups"/>
    <property type="evidence" value="ECO:0007669"/>
    <property type="project" value="InterPro"/>
</dbReference>
<dbReference type="PROSITE" id="PS51729">
    <property type="entry name" value="GNAT_YJDJ"/>
    <property type="match status" value="1"/>
</dbReference>
<dbReference type="OrthoDB" id="5405911at2"/>
<keyword evidence="3" id="KW-0808">Transferase</keyword>
<dbReference type="InterPro" id="IPR045057">
    <property type="entry name" value="Gcn5-rel_NAT"/>
</dbReference>
<feature type="domain" description="N-acetyltransferase" evidence="1">
    <location>
        <begin position="1"/>
        <end position="105"/>
    </location>
</feature>
<dbReference type="EMBL" id="PYYB01000001">
    <property type="protein sequence ID" value="PTL59724.1"/>
    <property type="molecule type" value="Genomic_DNA"/>
</dbReference>